<evidence type="ECO:0000256" key="8">
    <source>
        <dbReference type="SAM" id="MobiDB-lite"/>
    </source>
</evidence>
<dbReference type="GO" id="GO:0001664">
    <property type="term" value="F:G protein-coupled receptor binding"/>
    <property type="evidence" value="ECO:0007669"/>
    <property type="project" value="TreeGrafter"/>
</dbReference>
<evidence type="ECO:0000313" key="11">
    <source>
        <dbReference type="Ensembl" id="ENSENLP00000015932.1"/>
    </source>
</evidence>
<dbReference type="GO" id="GO:0007186">
    <property type="term" value="P:G protein-coupled receptor signaling pathway"/>
    <property type="evidence" value="ECO:0007669"/>
    <property type="project" value="TreeGrafter"/>
</dbReference>
<accession>A0A665U8X5</accession>
<dbReference type="Pfam" id="PF17838">
    <property type="entry name" value="PH_16"/>
    <property type="match status" value="1"/>
</dbReference>
<dbReference type="SUPFAM" id="SSF50729">
    <property type="entry name" value="PH domain-like"/>
    <property type="match status" value="1"/>
</dbReference>
<feature type="compositionally biased region" description="Acidic residues" evidence="8">
    <location>
        <begin position="882"/>
        <end position="902"/>
    </location>
</feature>
<evidence type="ECO:0000256" key="4">
    <source>
        <dbReference type="ARBA" id="ARBA00022490"/>
    </source>
</evidence>
<keyword evidence="5" id="KW-0597">Phosphoprotein</keyword>
<name>A0A665U8X5_ECHNA</name>
<dbReference type="InterPro" id="IPR044926">
    <property type="entry name" value="RGS_subdomain_2"/>
</dbReference>
<evidence type="ECO:0000256" key="5">
    <source>
        <dbReference type="ARBA" id="ARBA00022553"/>
    </source>
</evidence>
<feature type="domain" description="DH" evidence="9">
    <location>
        <begin position="515"/>
        <end position="676"/>
    </location>
</feature>
<feature type="compositionally biased region" description="Acidic residues" evidence="8">
    <location>
        <begin position="479"/>
        <end position="490"/>
    </location>
</feature>
<dbReference type="Gene3D" id="1.10.167.10">
    <property type="entry name" value="Regulator of G-protein Signalling 4, domain 2"/>
    <property type="match status" value="1"/>
</dbReference>
<dbReference type="Pfam" id="PF00595">
    <property type="entry name" value="PDZ"/>
    <property type="match status" value="1"/>
</dbReference>
<reference evidence="11" key="1">
    <citation type="submission" date="2021-04" db="EMBL/GenBank/DDBJ databases">
        <authorList>
            <consortium name="Wellcome Sanger Institute Data Sharing"/>
        </authorList>
    </citation>
    <scope>NUCLEOTIDE SEQUENCE [LARGE SCALE GENOMIC DNA]</scope>
</reference>
<evidence type="ECO:0000256" key="2">
    <source>
        <dbReference type="ARBA" id="ARBA00004496"/>
    </source>
</evidence>
<dbReference type="InterPro" id="IPR035899">
    <property type="entry name" value="DBL_dom_sf"/>
</dbReference>
<keyword evidence="3" id="KW-0343">GTPase activation</keyword>
<feature type="region of interest" description="Disordered" evidence="8">
    <location>
        <begin position="872"/>
        <end position="902"/>
    </location>
</feature>
<dbReference type="InterPro" id="IPR036305">
    <property type="entry name" value="RGS_sf"/>
</dbReference>
<dbReference type="InterPro" id="IPR001331">
    <property type="entry name" value="GDS_CDC24_CS"/>
</dbReference>
<organism evidence="11 12">
    <name type="scientific">Echeneis naucrates</name>
    <name type="common">Live sharksucker</name>
    <dbReference type="NCBI Taxonomy" id="173247"/>
    <lineage>
        <taxon>Eukaryota</taxon>
        <taxon>Metazoa</taxon>
        <taxon>Chordata</taxon>
        <taxon>Craniata</taxon>
        <taxon>Vertebrata</taxon>
        <taxon>Euteleostomi</taxon>
        <taxon>Actinopterygii</taxon>
        <taxon>Neopterygii</taxon>
        <taxon>Teleostei</taxon>
        <taxon>Neoteleostei</taxon>
        <taxon>Acanthomorphata</taxon>
        <taxon>Carangaria</taxon>
        <taxon>Carangiformes</taxon>
        <taxon>Echeneidae</taxon>
        <taxon>Echeneis</taxon>
    </lineage>
</organism>
<dbReference type="SMART" id="SM00228">
    <property type="entry name" value="PDZ"/>
    <property type="match status" value="1"/>
</dbReference>
<keyword evidence="12" id="KW-1185">Reference proteome</keyword>
<dbReference type="Proteomes" id="UP000472264">
    <property type="component" value="Chromosome 14"/>
</dbReference>
<protein>
    <submittedName>
        <fullName evidence="11">Rho guanine nucleotide exchange factor (GEF) 12b</fullName>
    </submittedName>
</protein>
<gene>
    <name evidence="11" type="primary">arhgef12b</name>
</gene>
<evidence type="ECO:0000256" key="1">
    <source>
        <dbReference type="ARBA" id="ARBA00004370"/>
    </source>
</evidence>
<dbReference type="GO" id="GO:0005096">
    <property type="term" value="F:GTPase activator activity"/>
    <property type="evidence" value="ECO:0007669"/>
    <property type="project" value="UniProtKB-KW"/>
</dbReference>
<dbReference type="SMART" id="SM00325">
    <property type="entry name" value="RhoGEF"/>
    <property type="match status" value="1"/>
</dbReference>
<evidence type="ECO:0000259" key="10">
    <source>
        <dbReference type="PROSITE" id="PS50106"/>
    </source>
</evidence>
<dbReference type="Gene3D" id="2.30.42.10">
    <property type="match status" value="1"/>
</dbReference>
<proteinExistence type="predicted"/>
<dbReference type="GO" id="GO:0016020">
    <property type="term" value="C:membrane"/>
    <property type="evidence" value="ECO:0007669"/>
    <property type="project" value="UniProtKB-SubCell"/>
</dbReference>
<evidence type="ECO:0000313" key="12">
    <source>
        <dbReference type="Proteomes" id="UP000472264"/>
    </source>
</evidence>
<evidence type="ECO:0000256" key="7">
    <source>
        <dbReference type="ARBA" id="ARBA00023136"/>
    </source>
</evidence>
<dbReference type="SUPFAM" id="SSF50156">
    <property type="entry name" value="PDZ domain-like"/>
    <property type="match status" value="1"/>
</dbReference>
<feature type="compositionally biased region" description="Polar residues" evidence="8">
    <location>
        <begin position="468"/>
        <end position="478"/>
    </location>
</feature>
<dbReference type="InterPro" id="IPR000219">
    <property type="entry name" value="DH_dom"/>
</dbReference>
<dbReference type="PANTHER" id="PTHR45872">
    <property type="entry name" value="RHO GUANINE NUCLEOTIDE EXCHANGE FACTOR 2, ISOFORM D"/>
    <property type="match status" value="1"/>
</dbReference>
<evidence type="ECO:0000259" key="9">
    <source>
        <dbReference type="PROSITE" id="PS50010"/>
    </source>
</evidence>
<comment type="subcellular location">
    <subcellularLocation>
        <location evidence="2">Cytoplasm</location>
    </subcellularLocation>
    <subcellularLocation>
        <location evidence="1">Membrane</location>
    </subcellularLocation>
</comment>
<dbReference type="GO" id="GO:0035556">
    <property type="term" value="P:intracellular signal transduction"/>
    <property type="evidence" value="ECO:0007669"/>
    <property type="project" value="InterPro"/>
</dbReference>
<evidence type="ECO:0000256" key="3">
    <source>
        <dbReference type="ARBA" id="ARBA00022468"/>
    </source>
</evidence>
<reference evidence="11" key="3">
    <citation type="submission" date="2025-09" db="UniProtKB">
        <authorList>
            <consortium name="Ensembl"/>
        </authorList>
    </citation>
    <scope>IDENTIFICATION</scope>
</reference>
<dbReference type="Gene3D" id="2.30.29.30">
    <property type="entry name" value="Pleckstrin-homology domain (PH domain)/Phosphotyrosine-binding domain (PTB)"/>
    <property type="match status" value="1"/>
</dbReference>
<keyword evidence="7" id="KW-0472">Membrane</keyword>
<feature type="region of interest" description="Disordered" evidence="8">
    <location>
        <begin position="442"/>
        <end position="490"/>
    </location>
</feature>
<dbReference type="InterPro" id="IPR041020">
    <property type="entry name" value="PH_16"/>
</dbReference>
<evidence type="ECO:0000256" key="6">
    <source>
        <dbReference type="ARBA" id="ARBA00022658"/>
    </source>
</evidence>
<dbReference type="SUPFAM" id="SSF48097">
    <property type="entry name" value="Regulator of G-protein signaling, RGS"/>
    <property type="match status" value="1"/>
</dbReference>
<dbReference type="InterPro" id="IPR001478">
    <property type="entry name" value="PDZ"/>
</dbReference>
<keyword evidence="4" id="KW-0963">Cytoplasm</keyword>
<dbReference type="CDD" id="cd00160">
    <property type="entry name" value="RhoGEF"/>
    <property type="match status" value="1"/>
</dbReference>
<dbReference type="PROSITE" id="PS50010">
    <property type="entry name" value="DH_2"/>
    <property type="match status" value="1"/>
</dbReference>
<dbReference type="GO" id="GO:0005737">
    <property type="term" value="C:cytoplasm"/>
    <property type="evidence" value="ECO:0007669"/>
    <property type="project" value="UniProtKB-SubCell"/>
</dbReference>
<keyword evidence="6" id="KW-0344">Guanine-nucleotide releasing factor</keyword>
<dbReference type="FunFam" id="2.30.42.10:FF:000033">
    <property type="entry name" value="Rho guanine nucleotide exchange factor (GEF) 11"/>
    <property type="match status" value="1"/>
</dbReference>
<feature type="region of interest" description="Disordered" evidence="8">
    <location>
        <begin position="113"/>
        <end position="145"/>
    </location>
</feature>
<feature type="domain" description="PDZ" evidence="10">
    <location>
        <begin position="34"/>
        <end position="111"/>
    </location>
</feature>
<dbReference type="SUPFAM" id="SSF48065">
    <property type="entry name" value="DBL homology domain (DH-domain)"/>
    <property type="match status" value="1"/>
</dbReference>
<dbReference type="FunFam" id="2.30.29.30:FF:000072">
    <property type="entry name" value="Rho guanine nucleotide exchange factor 1"/>
    <property type="match status" value="1"/>
</dbReference>
<feature type="compositionally biased region" description="Low complexity" evidence="8">
    <location>
        <begin position="130"/>
        <end position="145"/>
    </location>
</feature>
<dbReference type="Ensembl" id="ENSENLT00000016536.1">
    <property type="protein sequence ID" value="ENSENLP00000015932.1"/>
    <property type="gene ID" value="ENSENLG00000007251.1"/>
</dbReference>
<dbReference type="InterPro" id="IPR015212">
    <property type="entry name" value="RGS-like_dom"/>
</dbReference>
<sequence length="983" mass="111696">IIQLFFVHRSPKLSLQYVHYVYVCLHRPLLVQRCVIIQRDENGFGLTVSGDNPVFVQLVKEDGAAMRAGVQTGDRIIKVNGTLVTHSNHIEVVKLIKSGSYVALTVLGRPPGLPQIPLEEEEDAKEEGADFSTPSSLSVPTSPVLPGGERCSQEQLLPLYSTTLIQVPNGVSQMHGGPFLENPGKKETPCQSPDCIVGNPPYLIHPQIIGAEDDYFDSQQEQINGQCSCFQSIDLLKSRPAHLAVFLHHVVSQFDPVPLLCYLYADMHKQTSSKESRRFFMEFHSLFMDRTANLKVSVPETIGAELEKRRLELIPEDLCKQYTQLLQDTLLPDLHKNLEDFRQKRSMGLTLAEDELSKLDVERGKDQQASEKECSCAEHIISKIEDVLLTSQPSEDEKCQTMQYVILTYMKHLGVKVKEPRGLEHKRARINFLPKIKKSIKPEKEGEEKVKKPRFPNILGPPRRLSRVDSTSASSADVQSEDDQGGEVECEDDLPNWQSLVSRGVLASLTPQEIKRQEVINELFYTERAHLRTLKVLDCVFYQRLNRDGILPPDDIKHIFINLEEIIQLHGNQMTATRKRSETSVIGQIGDDLLAWFSGKEEEKIKRAVGTFCCNQPSALELIKTKKKKDQRFNLFMQEAESNRLCRRLQLKDIIPVEMQRLTKYPLLLDNIVKYTGWRGKEKGEEGRRVLQKDPQPPIFNLFISQQRLKEYQRRLDISSLKQNENPMILELKNLDLTKRKMVHEGPLSWKVNKDKTIELYTILLEDILVLLQKQDERLVLKFHGKNPASAADTKNIFSPIIKLNTVLVRPVATDNKSFFMLSMSENGPQIYELMAQTVSDQRTQPHPPPPFFFIPDKDATSCPDIQTPLASINPFDGMKSEDEEEELAVADRQEEEEEDEEVDEAELEAFLDGQLADRLPFLQQEGSRRGIAIEDQEHSAFGVTSSKAEDALQTCKSAQIRLDTHIVLVLPASVLKLNSFSF</sequence>
<reference evidence="11" key="2">
    <citation type="submission" date="2025-08" db="UniProtKB">
        <authorList>
            <consortium name="Ensembl"/>
        </authorList>
    </citation>
    <scope>IDENTIFICATION</scope>
</reference>
<dbReference type="Gene3D" id="1.20.900.10">
    <property type="entry name" value="Dbl homology (DH) domain"/>
    <property type="match status" value="1"/>
</dbReference>
<dbReference type="CDD" id="cd23069">
    <property type="entry name" value="PDZ_ARHGEF11-12-like"/>
    <property type="match status" value="1"/>
</dbReference>
<dbReference type="Pfam" id="PF00621">
    <property type="entry name" value="RhoGEF"/>
    <property type="match status" value="1"/>
</dbReference>
<dbReference type="PROSITE" id="PS00741">
    <property type="entry name" value="DH_1"/>
    <property type="match status" value="1"/>
</dbReference>
<dbReference type="GO" id="GO:0005085">
    <property type="term" value="F:guanyl-nucleotide exchange factor activity"/>
    <property type="evidence" value="ECO:0007669"/>
    <property type="project" value="UniProtKB-KW"/>
</dbReference>
<dbReference type="Pfam" id="PF09128">
    <property type="entry name" value="RGS-like"/>
    <property type="match status" value="1"/>
</dbReference>
<dbReference type="PROSITE" id="PS50106">
    <property type="entry name" value="PDZ"/>
    <property type="match status" value="1"/>
</dbReference>
<dbReference type="InterPro" id="IPR036034">
    <property type="entry name" value="PDZ_sf"/>
</dbReference>
<dbReference type="PANTHER" id="PTHR45872:SF3">
    <property type="entry name" value="RHO GUANINE NUCLEOTIDE EXCHANGE FACTOR 12"/>
    <property type="match status" value="1"/>
</dbReference>
<dbReference type="AlphaFoldDB" id="A0A665U8X5"/>
<dbReference type="InterPro" id="IPR011993">
    <property type="entry name" value="PH-like_dom_sf"/>
</dbReference>